<comment type="caution">
    <text evidence="3">The sequence shown here is derived from an EMBL/GenBank/DDBJ whole genome shotgun (WGS) entry which is preliminary data.</text>
</comment>
<evidence type="ECO:0000313" key="4">
    <source>
        <dbReference type="Proteomes" id="UP000193560"/>
    </source>
</evidence>
<organism evidence="3 4">
    <name type="scientific">Absidia repens</name>
    <dbReference type="NCBI Taxonomy" id="90262"/>
    <lineage>
        <taxon>Eukaryota</taxon>
        <taxon>Fungi</taxon>
        <taxon>Fungi incertae sedis</taxon>
        <taxon>Mucoromycota</taxon>
        <taxon>Mucoromycotina</taxon>
        <taxon>Mucoromycetes</taxon>
        <taxon>Mucorales</taxon>
        <taxon>Cunninghamellaceae</taxon>
        <taxon>Absidia</taxon>
    </lineage>
</organism>
<accession>A0A1X2HZA4</accession>
<name>A0A1X2HZA4_9FUNG</name>
<evidence type="ECO:0000259" key="2">
    <source>
        <dbReference type="Pfam" id="PF06985"/>
    </source>
</evidence>
<feature type="region of interest" description="Disordered" evidence="1">
    <location>
        <begin position="1"/>
        <end position="29"/>
    </location>
</feature>
<dbReference type="AlphaFoldDB" id="A0A1X2HZA4"/>
<dbReference type="Proteomes" id="UP000193560">
    <property type="component" value="Unassembled WGS sequence"/>
</dbReference>
<dbReference type="OrthoDB" id="5071163at2759"/>
<sequence>MTSEDDYDHLGQDLSSNANTDTDNTDVDDEDYTPFDIVLVDLEKAANDNIIQCIERRLSKPSENQPIDYVALSYRWGELSETIIDTDLGYLATITSFDLDDFYRLCSMIRQEPDLHAIDYVWVDAICVDQTNPTHRKATIYRMSDIYAGARYVLAVPDLHLRHLAMTTSKNWEIVEATRPISDYLFHLIHGNTDRLAELDHAWLKAHANPTNNDSPASSSSMEARIAQRTQTIQTSMDFLSDLVRDWSSRVWVISECHIAKHTKHKLKYWFLQLSPSSPAWLSSPGGVGFFEFDFRDPTRSFLSTLLDDAFITNSHPAFHESIVACDAIYNQFHQLMVRQLDQPTFLEMMLDSKACKNEDRFYAVLPLSKYKHKLTTKDVVDSWQIHNTFSVKLKLFEWMTVEDKLTLLFLSGGQHSIKHTKVLPTFATTNIYWPENVDEYPTFPIQQEGGNFDLIHDHVLNLTKVQPKNTKENHGTSFSSSSSSSWLYKLTLKPITFYRLKNDFVDELCQINLQQNNRSAARRLGLLDTDDVPDIVCIPTHISHTPTPCQFRAVDGSVAGIVNYIFLVGSLVNNKWMLEEHFGTEALMCEENYTLHYCHEDYSHGFDIY</sequence>
<protein>
    <recommendedName>
        <fullName evidence="2">Heterokaryon incompatibility domain-containing protein</fullName>
    </recommendedName>
</protein>
<reference evidence="3 4" key="1">
    <citation type="submission" date="2016-07" db="EMBL/GenBank/DDBJ databases">
        <title>Pervasive Adenine N6-methylation of Active Genes in Fungi.</title>
        <authorList>
            <consortium name="DOE Joint Genome Institute"/>
            <person name="Mondo S.J."/>
            <person name="Dannebaum R.O."/>
            <person name="Kuo R.C."/>
            <person name="Labutti K."/>
            <person name="Haridas S."/>
            <person name="Kuo A."/>
            <person name="Salamov A."/>
            <person name="Ahrendt S.R."/>
            <person name="Lipzen A."/>
            <person name="Sullivan W."/>
            <person name="Andreopoulos W.B."/>
            <person name="Clum A."/>
            <person name="Lindquist E."/>
            <person name="Daum C."/>
            <person name="Ramamoorthy G.K."/>
            <person name="Gryganskyi A."/>
            <person name="Culley D."/>
            <person name="Magnuson J.K."/>
            <person name="James T.Y."/>
            <person name="O'Malley M.A."/>
            <person name="Stajich J.E."/>
            <person name="Spatafora J.W."/>
            <person name="Visel A."/>
            <person name="Grigoriev I.V."/>
        </authorList>
    </citation>
    <scope>NUCLEOTIDE SEQUENCE [LARGE SCALE GENOMIC DNA]</scope>
    <source>
        <strain evidence="3 4">NRRL 1336</strain>
    </source>
</reference>
<dbReference type="EMBL" id="MCGE01000043">
    <property type="protein sequence ID" value="ORZ05654.1"/>
    <property type="molecule type" value="Genomic_DNA"/>
</dbReference>
<dbReference type="STRING" id="90262.A0A1X2HZA4"/>
<gene>
    <name evidence="3" type="ORF">BCR42DRAFT_456788</name>
</gene>
<keyword evidence="4" id="KW-1185">Reference proteome</keyword>
<dbReference type="InterPro" id="IPR010730">
    <property type="entry name" value="HET"/>
</dbReference>
<dbReference type="PANTHER" id="PTHR24148:SF73">
    <property type="entry name" value="HET DOMAIN PROTEIN (AFU_ORTHOLOGUE AFUA_8G01020)"/>
    <property type="match status" value="1"/>
</dbReference>
<evidence type="ECO:0000256" key="1">
    <source>
        <dbReference type="SAM" id="MobiDB-lite"/>
    </source>
</evidence>
<proteinExistence type="predicted"/>
<dbReference type="PANTHER" id="PTHR24148">
    <property type="entry name" value="ANKYRIN REPEAT DOMAIN-CONTAINING PROTEIN 39 HOMOLOG-RELATED"/>
    <property type="match status" value="1"/>
</dbReference>
<evidence type="ECO:0000313" key="3">
    <source>
        <dbReference type="EMBL" id="ORZ05654.1"/>
    </source>
</evidence>
<dbReference type="Pfam" id="PF06985">
    <property type="entry name" value="HET"/>
    <property type="match status" value="1"/>
</dbReference>
<feature type="domain" description="Heterokaryon incompatibility" evidence="2">
    <location>
        <begin position="69"/>
        <end position="256"/>
    </location>
</feature>
<dbReference type="InterPro" id="IPR052895">
    <property type="entry name" value="HetReg/Transcr_Mod"/>
</dbReference>